<comment type="similarity">
    <text evidence="2">Belongs to the complex I subunit 6 family.</text>
</comment>
<keyword evidence="8" id="KW-1278">Translocase</keyword>
<evidence type="ECO:0000256" key="13">
    <source>
        <dbReference type="ARBA" id="ARBA00023136"/>
    </source>
</evidence>
<feature type="transmembrane region" description="Helical" evidence="16">
    <location>
        <begin position="129"/>
        <end position="151"/>
    </location>
</feature>
<evidence type="ECO:0000256" key="12">
    <source>
        <dbReference type="ARBA" id="ARBA00023128"/>
    </source>
</evidence>
<evidence type="ECO:0000256" key="10">
    <source>
        <dbReference type="ARBA" id="ARBA00022989"/>
    </source>
</evidence>
<evidence type="ECO:0000256" key="6">
    <source>
        <dbReference type="ARBA" id="ARBA00022660"/>
    </source>
</evidence>
<dbReference type="EMBL" id="MT162546">
    <property type="protein sequence ID" value="QPK42097.1"/>
    <property type="molecule type" value="Genomic_DNA"/>
</dbReference>
<sequence length="163" mass="19231">MSIIMLMSTTLNIMFMNTKQPMMMVIIILMQTTTSTFMMNTLNKSPWFNYILMIIFIGGMMVLFIYITSISPNEKNFNYIKLLPIITMIMLMIMMKKTPNNESSETTINQFNMTNYEQMNMNMMFNYPLYSMSIMMMLYLFIALIVINKISNIEQGPLRMKIN</sequence>
<evidence type="ECO:0000256" key="5">
    <source>
        <dbReference type="ARBA" id="ARBA00022448"/>
    </source>
</evidence>
<keyword evidence="5" id="KW-0813">Transport</keyword>
<accession>A0A7T0II59</accession>
<dbReference type="InterPro" id="IPR050269">
    <property type="entry name" value="ComplexI_Subunit6"/>
</dbReference>
<feature type="transmembrane region" description="Helical" evidence="16">
    <location>
        <begin position="47"/>
        <end position="67"/>
    </location>
</feature>
<keyword evidence="7 16" id="KW-0812">Transmembrane</keyword>
<keyword evidence="13 16" id="KW-0472">Membrane</keyword>
<evidence type="ECO:0000256" key="9">
    <source>
        <dbReference type="ARBA" id="ARBA00022982"/>
    </source>
</evidence>
<feature type="transmembrane region" description="Helical" evidence="16">
    <location>
        <begin position="79"/>
        <end position="95"/>
    </location>
</feature>
<evidence type="ECO:0000256" key="15">
    <source>
        <dbReference type="ARBA" id="ARBA00049551"/>
    </source>
</evidence>
<proteinExistence type="inferred from homology"/>
<dbReference type="GO" id="GO:0031966">
    <property type="term" value="C:mitochondrial membrane"/>
    <property type="evidence" value="ECO:0007669"/>
    <property type="project" value="UniProtKB-SubCell"/>
</dbReference>
<keyword evidence="12 17" id="KW-0496">Mitochondrion</keyword>
<reference evidence="17" key="1">
    <citation type="submission" date="2020-03" db="EMBL/GenBank/DDBJ databases">
        <title>The mitochondrial genomes of eight Scelimeninae species (Orthoptera: Tetrigoidea): deep insights into structural characteristics and phylogenetic implications.</title>
        <authorList>
            <person name="Li R."/>
            <person name="Li X.-D."/>
        </authorList>
    </citation>
    <scope>NUCLEOTIDE SEQUENCE</scope>
</reference>
<comment type="subcellular location">
    <subcellularLocation>
        <location evidence="1">Mitochondrion membrane</location>
        <topology evidence="1">Multi-pass membrane protein</topology>
    </subcellularLocation>
</comment>
<keyword evidence="11" id="KW-0520">NAD</keyword>
<evidence type="ECO:0000256" key="2">
    <source>
        <dbReference type="ARBA" id="ARBA00005698"/>
    </source>
</evidence>
<organism evidence="17">
    <name type="scientific">Eucriotettix oculatus</name>
    <dbReference type="NCBI Taxonomy" id="470944"/>
    <lineage>
        <taxon>Eukaryota</taxon>
        <taxon>Metazoa</taxon>
        <taxon>Ecdysozoa</taxon>
        <taxon>Arthropoda</taxon>
        <taxon>Hexapoda</taxon>
        <taxon>Insecta</taxon>
        <taxon>Pterygota</taxon>
        <taxon>Neoptera</taxon>
        <taxon>Polyneoptera</taxon>
        <taxon>Orthoptera</taxon>
        <taxon>Caelifera</taxon>
        <taxon>Acrididea</taxon>
        <taxon>Tetrigoidea</taxon>
        <taxon>Tetrigidae</taxon>
        <taxon>Scelimeninae</taxon>
        <taxon>Eucriotettix</taxon>
    </lineage>
</organism>
<evidence type="ECO:0000256" key="3">
    <source>
        <dbReference type="ARBA" id="ARBA00012944"/>
    </source>
</evidence>
<evidence type="ECO:0000313" key="17">
    <source>
        <dbReference type="EMBL" id="QPK42097.1"/>
    </source>
</evidence>
<dbReference type="GO" id="GO:0008137">
    <property type="term" value="F:NADH dehydrogenase (ubiquinone) activity"/>
    <property type="evidence" value="ECO:0007669"/>
    <property type="project" value="UniProtKB-EC"/>
</dbReference>
<evidence type="ECO:0000256" key="1">
    <source>
        <dbReference type="ARBA" id="ARBA00004225"/>
    </source>
</evidence>
<dbReference type="PANTHER" id="PTHR11435:SF1">
    <property type="entry name" value="NADH-UBIQUINONE OXIDOREDUCTASE CHAIN 6"/>
    <property type="match status" value="1"/>
</dbReference>
<geneLocation type="mitochondrion" evidence="17"/>
<dbReference type="PANTHER" id="PTHR11435">
    <property type="entry name" value="NADH UBIQUINONE OXIDOREDUCTASE SUBUNIT ND6"/>
    <property type="match status" value="1"/>
</dbReference>
<evidence type="ECO:0000256" key="4">
    <source>
        <dbReference type="ARBA" id="ARBA00021095"/>
    </source>
</evidence>
<dbReference type="EC" id="7.1.1.2" evidence="3"/>
<evidence type="ECO:0000256" key="16">
    <source>
        <dbReference type="SAM" id="Phobius"/>
    </source>
</evidence>
<keyword evidence="10 16" id="KW-1133">Transmembrane helix</keyword>
<dbReference type="AlphaFoldDB" id="A0A7T0II59"/>
<comment type="catalytic activity">
    <reaction evidence="15">
        <text>a ubiquinone + NADH + 5 H(+)(in) = a ubiquinol + NAD(+) + 4 H(+)(out)</text>
        <dbReference type="Rhea" id="RHEA:29091"/>
        <dbReference type="Rhea" id="RHEA-COMP:9565"/>
        <dbReference type="Rhea" id="RHEA-COMP:9566"/>
        <dbReference type="ChEBI" id="CHEBI:15378"/>
        <dbReference type="ChEBI" id="CHEBI:16389"/>
        <dbReference type="ChEBI" id="CHEBI:17976"/>
        <dbReference type="ChEBI" id="CHEBI:57540"/>
        <dbReference type="ChEBI" id="CHEBI:57945"/>
        <dbReference type="EC" id="7.1.1.2"/>
    </reaction>
</comment>
<evidence type="ECO:0000256" key="8">
    <source>
        <dbReference type="ARBA" id="ARBA00022967"/>
    </source>
</evidence>
<protein>
    <recommendedName>
        <fullName evidence="4">NADH-ubiquinone oxidoreductase chain 6</fullName>
        <ecNumber evidence="3">7.1.1.2</ecNumber>
    </recommendedName>
    <alternativeName>
        <fullName evidence="14">NADH dehydrogenase subunit 6</fullName>
    </alternativeName>
</protein>
<evidence type="ECO:0000256" key="14">
    <source>
        <dbReference type="ARBA" id="ARBA00031019"/>
    </source>
</evidence>
<name>A0A7T0II59_9ORTH</name>
<keyword evidence="6" id="KW-0679">Respiratory chain</keyword>
<evidence type="ECO:0000256" key="7">
    <source>
        <dbReference type="ARBA" id="ARBA00022692"/>
    </source>
</evidence>
<keyword evidence="9" id="KW-0249">Electron transport</keyword>
<feature type="transmembrane region" description="Helical" evidence="16">
    <location>
        <begin position="21"/>
        <end position="41"/>
    </location>
</feature>
<evidence type="ECO:0000256" key="11">
    <source>
        <dbReference type="ARBA" id="ARBA00023027"/>
    </source>
</evidence>
<gene>
    <name evidence="17" type="primary">ND6</name>
</gene>